<dbReference type="RefSeq" id="WP_121090838.1">
    <property type="nucleotide sequence ID" value="NZ_RBZU01000016.1"/>
</dbReference>
<dbReference type="SFLD" id="SFLDG01129">
    <property type="entry name" value="C1.5:_HAD__Beta-PGM__Phosphata"/>
    <property type="match status" value="1"/>
</dbReference>
<dbReference type="NCBIfam" id="TIGR01509">
    <property type="entry name" value="HAD-SF-IA-v3"/>
    <property type="match status" value="1"/>
</dbReference>
<dbReference type="Gene3D" id="3.40.50.1000">
    <property type="entry name" value="HAD superfamily/HAD-like"/>
    <property type="match status" value="1"/>
</dbReference>
<dbReference type="EMBL" id="RBZU01000016">
    <property type="protein sequence ID" value="RKP45769.1"/>
    <property type="molecule type" value="Genomic_DNA"/>
</dbReference>
<gene>
    <name evidence="1" type="ORF">D7S86_25905</name>
</gene>
<proteinExistence type="predicted"/>
<comment type="caution">
    <text evidence="1">The sequence shown here is derived from an EMBL/GenBank/DDBJ whole genome shotgun (WGS) entry which is preliminary data.</text>
</comment>
<organism evidence="1 2">
    <name type="scientific">Pararobbsia silviterrae</name>
    <dbReference type="NCBI Taxonomy" id="1792498"/>
    <lineage>
        <taxon>Bacteria</taxon>
        <taxon>Pseudomonadati</taxon>
        <taxon>Pseudomonadota</taxon>
        <taxon>Betaproteobacteria</taxon>
        <taxon>Burkholderiales</taxon>
        <taxon>Burkholderiaceae</taxon>
        <taxon>Pararobbsia</taxon>
    </lineage>
</organism>
<protein>
    <submittedName>
        <fullName evidence="1">HAD family phosphatase</fullName>
    </submittedName>
</protein>
<dbReference type="Proteomes" id="UP000270342">
    <property type="component" value="Unassembled WGS sequence"/>
</dbReference>
<reference evidence="1 2" key="1">
    <citation type="submission" date="2018-10" db="EMBL/GenBank/DDBJ databases">
        <title>Robbsia sp. DHC34, isolated from soil.</title>
        <authorList>
            <person name="Gao Z.-H."/>
            <person name="Qiu L.-H."/>
        </authorList>
    </citation>
    <scope>NUCLEOTIDE SEQUENCE [LARGE SCALE GENOMIC DNA]</scope>
    <source>
        <strain evidence="1 2">DHC34</strain>
    </source>
</reference>
<dbReference type="InterPro" id="IPR036412">
    <property type="entry name" value="HAD-like_sf"/>
</dbReference>
<keyword evidence="2" id="KW-1185">Reference proteome</keyword>
<dbReference type="AlphaFoldDB" id="A0A494XCA0"/>
<evidence type="ECO:0000313" key="2">
    <source>
        <dbReference type="Proteomes" id="UP000270342"/>
    </source>
</evidence>
<dbReference type="Pfam" id="PF00702">
    <property type="entry name" value="Hydrolase"/>
    <property type="match status" value="1"/>
</dbReference>
<dbReference type="SUPFAM" id="SSF56784">
    <property type="entry name" value="HAD-like"/>
    <property type="match status" value="1"/>
</dbReference>
<name>A0A494XCA0_9BURK</name>
<evidence type="ECO:0000313" key="1">
    <source>
        <dbReference type="EMBL" id="RKP45769.1"/>
    </source>
</evidence>
<dbReference type="PANTHER" id="PTHR43611:SF3">
    <property type="entry name" value="FLAVIN MONONUCLEOTIDE HYDROLASE 1, CHLOROPLATIC"/>
    <property type="match status" value="1"/>
</dbReference>
<dbReference type="SFLD" id="SFLDS00003">
    <property type="entry name" value="Haloacid_Dehalogenase"/>
    <property type="match status" value="1"/>
</dbReference>
<sequence>MAIKVVVFDLGGVVFDWSPEYVYKELIPDDDARRWFLTHVCTMDWVIRQDGGQTIEAGTEALVAAFPDHAPLIRAFYARWTEMLRGTLDDGIALFERLDAAGMPLFSLTNWSAQTFPYALEHYPFLQRFRDIVVSGRVRLVKPDPAIYAEMFARIRAQFPDIEPAEIVFIDDNAKNADAATRLGWHGIHHTSAATTARTLETLGVTF</sequence>
<dbReference type="OrthoDB" id="9797415at2"/>
<accession>A0A494XCA0</accession>
<dbReference type="InterPro" id="IPR006439">
    <property type="entry name" value="HAD-SF_hydro_IA"/>
</dbReference>
<dbReference type="InterPro" id="IPR023214">
    <property type="entry name" value="HAD_sf"/>
</dbReference>
<dbReference type="PANTHER" id="PTHR43611">
    <property type="entry name" value="ALPHA-D-GLUCOSE 1-PHOSPHATE PHOSPHATASE"/>
    <property type="match status" value="1"/>
</dbReference>